<evidence type="ECO:0000313" key="1">
    <source>
        <dbReference type="EMBL" id="ACB06873.1"/>
    </source>
</evidence>
<dbReference type="AlphaFoldDB" id="B1L7P6"/>
<proteinExistence type="predicted"/>
<organism evidence="1 2">
    <name type="scientific">Korarchaeum cryptofilum (strain OPF8)</name>
    <dbReference type="NCBI Taxonomy" id="374847"/>
    <lineage>
        <taxon>Archaea</taxon>
        <taxon>Thermoproteota</taxon>
        <taxon>Candidatus Korarchaeia</taxon>
        <taxon>Candidatus Korarchaeales</taxon>
        <taxon>Candidatus Korarchaeaceae</taxon>
        <taxon>Candidatus Korarchaeum</taxon>
    </lineage>
</organism>
<dbReference type="EnsemblBacteria" id="ACB06873">
    <property type="protein sequence ID" value="ACB06873"/>
    <property type="gene ID" value="Kcr_0113"/>
</dbReference>
<dbReference type="Proteomes" id="UP000001686">
    <property type="component" value="Chromosome"/>
</dbReference>
<reference evidence="1 2" key="1">
    <citation type="journal article" date="2008" name="Proc. Natl. Acad. Sci. U.S.A.">
        <title>A korarchaeal genome reveals new insights into the evolution of the Archaea.</title>
        <authorList>
            <person name="Elkins J.G."/>
            <person name="Podar M."/>
            <person name="Graham D.E."/>
            <person name="Makarova K.S."/>
            <person name="Wolf Y."/>
            <person name="Randau L."/>
            <person name="Hedlund B.P."/>
            <person name="Brochier-Armanet C."/>
            <person name="Kunin V."/>
            <person name="Anderson I."/>
            <person name="Lapidus A."/>
            <person name="Goltsman E."/>
            <person name="Barry K."/>
            <person name="Koonin E.V."/>
            <person name="Hugenholtz P."/>
            <person name="Kyrpides N."/>
            <person name="Wanner G."/>
            <person name="Richardson P."/>
            <person name="Keller M."/>
            <person name="Stetter K.O."/>
        </authorList>
    </citation>
    <scope>NUCLEOTIDE SEQUENCE [LARGE SCALE GENOMIC DNA]</scope>
    <source>
        <strain evidence="2">OPF8</strain>
    </source>
</reference>
<dbReference type="HOGENOM" id="CLU_2327239_0_0_2"/>
<protein>
    <submittedName>
        <fullName evidence="1">Uncharacterized protein</fullName>
    </submittedName>
</protein>
<dbReference type="InParanoid" id="B1L7P6"/>
<accession>B1L7P6</accession>
<gene>
    <name evidence="1" type="ordered locus">Kcr_0113</name>
</gene>
<evidence type="ECO:0000313" key="2">
    <source>
        <dbReference type="Proteomes" id="UP000001686"/>
    </source>
</evidence>
<dbReference type="KEGG" id="kcr:Kcr_0113"/>
<keyword evidence="2" id="KW-1185">Reference proteome</keyword>
<sequence>MIIIYYLAETSVIAVMVIDWTDFPNPPRGMRSLDITEVRRVYDYELPPLVIYAGVAEDETGRVIPVVAILEEGTNVAKLYLFEEKDRVKEKELIASFA</sequence>
<dbReference type="EMBL" id="CP000968">
    <property type="protein sequence ID" value="ACB06873.1"/>
    <property type="molecule type" value="Genomic_DNA"/>
</dbReference>
<dbReference type="STRING" id="374847.Kcr_0113"/>
<name>B1L7P6_KORCO</name>